<dbReference type="PANTHER" id="PTHR23033">
    <property type="entry name" value="BETA1,3-GALACTOSYLTRANSFERASE"/>
    <property type="match status" value="1"/>
</dbReference>
<keyword evidence="2" id="KW-1185">Reference proteome</keyword>
<gene>
    <name evidence="1" type="ORF">CCMP2556_LOCUS22109</name>
</gene>
<comment type="caution">
    <text evidence="1">The sequence shown here is derived from an EMBL/GenBank/DDBJ whole genome shotgun (WGS) entry which is preliminary data.</text>
</comment>
<evidence type="ECO:0000313" key="2">
    <source>
        <dbReference type="Proteomes" id="UP001642484"/>
    </source>
</evidence>
<protein>
    <submittedName>
        <fullName evidence="1">Uncharacterized protein</fullName>
    </submittedName>
</protein>
<sequence length="334" mass="37319">MSQHSEGEAEQSQPLIKPGPTQGSVGSAGCCWVALTGISVLVLVLIAAVVVLNYTGHTDWVDLGLADAGVGVEKAREGAATVGSYVASRSSEFLKPQQKPSLFCWSLIQAGSGEEDLIRQHRERNTGIFRCDDWLLLSDHPVSFQDVKSMSIGAFNSKRAPWNSWYNVPVFLRAWKQVVDEDQRFQQYDWTVKVDADTFFCHDRLRQRLVNTNSSEAYIWLNYDAAANPGPLDFLGPIEIFSKKAVQLYQQKHWQVCPRPHPQTQGEDAFMKDCFLNLGANTKTDYSILENACDWCKPLSPEQCADSQHVAFHPFKDVKIYAECLEHAANAASC</sequence>
<proteinExistence type="predicted"/>
<dbReference type="EMBL" id="CAXAMN010013559">
    <property type="protein sequence ID" value="CAK9041197.1"/>
    <property type="molecule type" value="Genomic_DNA"/>
</dbReference>
<organism evidence="1 2">
    <name type="scientific">Durusdinium trenchii</name>
    <dbReference type="NCBI Taxonomy" id="1381693"/>
    <lineage>
        <taxon>Eukaryota</taxon>
        <taxon>Sar</taxon>
        <taxon>Alveolata</taxon>
        <taxon>Dinophyceae</taxon>
        <taxon>Suessiales</taxon>
        <taxon>Symbiodiniaceae</taxon>
        <taxon>Durusdinium</taxon>
    </lineage>
</organism>
<accession>A0ABP0LS66</accession>
<reference evidence="1 2" key="1">
    <citation type="submission" date="2024-02" db="EMBL/GenBank/DDBJ databases">
        <authorList>
            <person name="Chen Y."/>
            <person name="Shah S."/>
            <person name="Dougan E. K."/>
            <person name="Thang M."/>
            <person name="Chan C."/>
        </authorList>
    </citation>
    <scope>NUCLEOTIDE SEQUENCE [LARGE SCALE GENOMIC DNA]</scope>
</reference>
<dbReference type="Proteomes" id="UP001642484">
    <property type="component" value="Unassembled WGS sequence"/>
</dbReference>
<evidence type="ECO:0000313" key="1">
    <source>
        <dbReference type="EMBL" id="CAK9041197.1"/>
    </source>
</evidence>
<name>A0ABP0LS66_9DINO</name>
<dbReference type="InterPro" id="IPR026050">
    <property type="entry name" value="C1GALT1/C1GALT1_chp1"/>
</dbReference>